<evidence type="ECO:0000259" key="11">
    <source>
        <dbReference type="Pfam" id="PF21473"/>
    </source>
</evidence>
<evidence type="ECO:0000256" key="9">
    <source>
        <dbReference type="ARBA" id="ARBA00023180"/>
    </source>
</evidence>
<comment type="caution">
    <text evidence="12">The sequence shown here is derived from an EMBL/GenBank/DDBJ whole genome shotgun (WGS) entry which is preliminary data.</text>
</comment>
<evidence type="ECO:0000313" key="12">
    <source>
        <dbReference type="EMBL" id="CCI42363.1"/>
    </source>
</evidence>
<gene>
    <name evidence="12" type="ORF">BN9_031470</name>
</gene>
<comment type="similarity">
    <text evidence="3">Belongs to the PIGS family.</text>
</comment>
<dbReference type="PANTHER" id="PTHR21072">
    <property type="entry name" value="GPI TRANSAMIDASE COMPONENT PIG-S"/>
    <property type="match status" value="1"/>
</dbReference>
<keyword evidence="13" id="KW-1185">Reference proteome</keyword>
<accession>A0A024G6T2</accession>
<dbReference type="Proteomes" id="UP000053237">
    <property type="component" value="Unassembled WGS sequence"/>
</dbReference>
<dbReference type="InParanoid" id="A0A024G6T2"/>
<evidence type="ECO:0000256" key="10">
    <source>
        <dbReference type="SAM" id="Phobius"/>
    </source>
</evidence>
<evidence type="ECO:0000256" key="5">
    <source>
        <dbReference type="ARBA" id="ARBA00022692"/>
    </source>
</evidence>
<dbReference type="OrthoDB" id="2274046at2759"/>
<dbReference type="AlphaFoldDB" id="A0A024G6T2"/>
<evidence type="ECO:0000256" key="6">
    <source>
        <dbReference type="ARBA" id="ARBA00022824"/>
    </source>
</evidence>
<keyword evidence="6" id="KW-0256">Endoplasmic reticulum</keyword>
<dbReference type="EMBL" id="CAIX01000033">
    <property type="protein sequence ID" value="CCI42363.1"/>
    <property type="molecule type" value="Genomic_DNA"/>
</dbReference>
<feature type="transmembrane region" description="Helical" evidence="10">
    <location>
        <begin position="490"/>
        <end position="510"/>
    </location>
</feature>
<feature type="domain" description="Single-stranded DNA binding protein Ssb-like OB fold" evidence="11">
    <location>
        <begin position="542"/>
        <end position="628"/>
    </location>
</feature>
<dbReference type="InterPro" id="IPR019540">
    <property type="entry name" value="PtdIno-glycan_biosynth_class_S"/>
</dbReference>
<comment type="subcellular location">
    <subcellularLocation>
        <location evidence="1">Endoplasmic reticulum membrane</location>
        <topology evidence="1">Multi-pass membrane protein</topology>
    </subcellularLocation>
</comment>
<evidence type="ECO:0000256" key="2">
    <source>
        <dbReference type="ARBA" id="ARBA00004687"/>
    </source>
</evidence>
<dbReference type="InterPro" id="IPR048970">
    <property type="entry name" value="OB_Ssb-like"/>
</dbReference>
<evidence type="ECO:0000313" key="13">
    <source>
        <dbReference type="Proteomes" id="UP000053237"/>
    </source>
</evidence>
<evidence type="ECO:0000256" key="7">
    <source>
        <dbReference type="ARBA" id="ARBA00022989"/>
    </source>
</evidence>
<keyword evidence="5 10" id="KW-0812">Transmembrane</keyword>
<sequence length="667" mass="76209">MAGTRLEIVASFIAFALALAPFAWNIIQVERVEITYDRIESLYRQWIESNITQNSTQSIVIVYSNEAQLHSDTQAHAFLIGHKENSLQWIFRHGKKEFNGNSARIEAMRQYYREIASSAPVNSFHIFFVCDEKSTDSTVFVGTERYAWTSSCSMQQTDGLLESISRLVDEHVQFDAVEDIKSTHRARRSHRYRLDFTLLKLDGMDTWHWDLNRLLTEHLDPVLSKMTALAEFTVEQHVFNFANIVKDVTPRFDGRYYVIDSDDLKKFKTANDFLSTSVLDDREIKLHFMAALPAQIYSPLVIQSNKDTNEPYATSFQIPAWGGVLILNRNALLNGTLHEKAFESKRIFSLFVTILRQLMGLPHFQRRQLKERELNHPITLQFLPATRTGVCDWELDRVMYQLFHRHVHAAITTLHSIATLVSDMPQMSVPQRVQTRLLQSISLLEPIVNHHLKENLQTDLAHAREAAALADAAYFDSSMIRQLYFPQEHMLGVFAPLLAPMILPLLLGFVREWKRFIEKTMTSEGEKKSLRPASYVKVEDVTPGTHGHNLVLRIVSVTPLEAKKRQDGNAPRMAEAVVGDETGIVTLTARNEQIDSLKEGSDIVIRNCNADVYNGYLRLNVTRWGKITPYPDGVASTPKPPTEIKMENDFSAIEYELVTVEGSEEED</sequence>
<dbReference type="InterPro" id="IPR012340">
    <property type="entry name" value="NA-bd_OB-fold"/>
</dbReference>
<name>A0A024G6T2_9STRA</name>
<organism evidence="12 13">
    <name type="scientific">Albugo candida</name>
    <dbReference type="NCBI Taxonomy" id="65357"/>
    <lineage>
        <taxon>Eukaryota</taxon>
        <taxon>Sar</taxon>
        <taxon>Stramenopiles</taxon>
        <taxon>Oomycota</taxon>
        <taxon>Peronosporomycetes</taxon>
        <taxon>Albuginales</taxon>
        <taxon>Albuginaceae</taxon>
        <taxon>Albugo</taxon>
    </lineage>
</organism>
<dbReference type="Gene3D" id="2.40.50.140">
    <property type="entry name" value="Nucleic acid-binding proteins"/>
    <property type="match status" value="1"/>
</dbReference>
<keyword evidence="4" id="KW-0337">GPI-anchor biosynthesis</keyword>
<keyword evidence="8 10" id="KW-0472">Membrane</keyword>
<keyword evidence="7 10" id="KW-1133">Transmembrane helix</keyword>
<evidence type="ECO:0000256" key="1">
    <source>
        <dbReference type="ARBA" id="ARBA00004477"/>
    </source>
</evidence>
<dbReference type="Pfam" id="PF21473">
    <property type="entry name" value="OB_Ssb-like"/>
    <property type="match status" value="1"/>
</dbReference>
<protein>
    <recommendedName>
        <fullName evidence="11">Single-stranded DNA binding protein Ssb-like OB fold domain-containing protein</fullName>
    </recommendedName>
</protein>
<evidence type="ECO:0000256" key="3">
    <source>
        <dbReference type="ARBA" id="ARBA00005316"/>
    </source>
</evidence>
<proteinExistence type="inferred from homology"/>
<dbReference type="GO" id="GO:0016255">
    <property type="term" value="P:attachment of GPI anchor to protein"/>
    <property type="evidence" value="ECO:0007669"/>
    <property type="project" value="InterPro"/>
</dbReference>
<dbReference type="Pfam" id="PF10510">
    <property type="entry name" value="PIG-S"/>
    <property type="match status" value="1"/>
</dbReference>
<dbReference type="CDD" id="cd04491">
    <property type="entry name" value="SoSSB_OBF"/>
    <property type="match status" value="1"/>
</dbReference>
<dbReference type="SUPFAM" id="SSF50249">
    <property type="entry name" value="Nucleic acid-binding proteins"/>
    <property type="match status" value="1"/>
</dbReference>
<evidence type="ECO:0000256" key="8">
    <source>
        <dbReference type="ARBA" id="ARBA00023136"/>
    </source>
</evidence>
<dbReference type="STRING" id="65357.A0A024G6T2"/>
<dbReference type="GO" id="GO:0042765">
    <property type="term" value="C:GPI-anchor transamidase complex"/>
    <property type="evidence" value="ECO:0007669"/>
    <property type="project" value="InterPro"/>
</dbReference>
<dbReference type="UniPathway" id="UPA00196"/>
<reference evidence="12 13" key="1">
    <citation type="submission" date="2012-05" db="EMBL/GenBank/DDBJ databases">
        <title>Recombination and specialization in a pathogen metapopulation.</title>
        <authorList>
            <person name="Gardiner A."/>
            <person name="Kemen E."/>
            <person name="Schultz-Larsen T."/>
            <person name="MacLean D."/>
            <person name="Van Oosterhout C."/>
            <person name="Jones J.D.G."/>
        </authorList>
    </citation>
    <scope>NUCLEOTIDE SEQUENCE [LARGE SCALE GENOMIC DNA]</scope>
    <source>
        <strain evidence="12 13">Ac Nc2</strain>
    </source>
</reference>
<evidence type="ECO:0000256" key="4">
    <source>
        <dbReference type="ARBA" id="ARBA00022502"/>
    </source>
</evidence>
<comment type="pathway">
    <text evidence="2">Glycolipid biosynthesis; glycosylphosphatidylinositol-anchor biosynthesis.</text>
</comment>
<keyword evidence="9" id="KW-0325">Glycoprotein</keyword>
<dbReference type="GO" id="GO:0006506">
    <property type="term" value="P:GPI anchor biosynthetic process"/>
    <property type="evidence" value="ECO:0007669"/>
    <property type="project" value="UniProtKB-UniPathway"/>
</dbReference>
<dbReference type="PANTHER" id="PTHR21072:SF13">
    <property type="entry name" value="GPI TRANSAMIDASE COMPONENT PIG-S"/>
    <property type="match status" value="1"/>
</dbReference>